<organism evidence="1 2">
    <name type="scientific">Dinoponera quadriceps</name>
    <name type="common">South American ant</name>
    <dbReference type="NCBI Taxonomy" id="609295"/>
    <lineage>
        <taxon>Eukaryota</taxon>
        <taxon>Metazoa</taxon>
        <taxon>Ecdysozoa</taxon>
        <taxon>Arthropoda</taxon>
        <taxon>Hexapoda</taxon>
        <taxon>Insecta</taxon>
        <taxon>Pterygota</taxon>
        <taxon>Neoptera</taxon>
        <taxon>Endopterygota</taxon>
        <taxon>Hymenoptera</taxon>
        <taxon>Apocrita</taxon>
        <taxon>Aculeata</taxon>
        <taxon>Formicoidea</taxon>
        <taxon>Formicidae</taxon>
        <taxon>Ponerinae</taxon>
        <taxon>Ponerini</taxon>
        <taxon>Dinoponera</taxon>
    </lineage>
</organism>
<name>A0A6P3Y6G1_DINQU</name>
<keyword evidence="1" id="KW-1185">Reference proteome</keyword>
<dbReference type="RefSeq" id="XP_014486470.1">
    <property type="nucleotide sequence ID" value="XM_014630984.1"/>
</dbReference>
<dbReference type="Proteomes" id="UP000515204">
    <property type="component" value="Unplaced"/>
</dbReference>
<gene>
    <name evidence="2" type="primary">LOC106750555</name>
</gene>
<protein>
    <submittedName>
        <fullName evidence="2">Uncharacterized protein LOC106750555</fullName>
    </submittedName>
</protein>
<evidence type="ECO:0000313" key="1">
    <source>
        <dbReference type="Proteomes" id="UP000515204"/>
    </source>
</evidence>
<evidence type="ECO:0000313" key="2">
    <source>
        <dbReference type="RefSeq" id="XP_014486470.1"/>
    </source>
</evidence>
<proteinExistence type="predicted"/>
<reference evidence="2" key="1">
    <citation type="submission" date="2025-08" db="UniProtKB">
        <authorList>
            <consortium name="RefSeq"/>
        </authorList>
    </citation>
    <scope>IDENTIFICATION</scope>
</reference>
<dbReference type="KEGG" id="dqu:106750555"/>
<sequence length="163" mass="17757">MPTLACTAIISASFIESDGEPITNAQPISKLSVSSHRIGASLISTLRLSCLHVCNDKQSYRASSALRRQLVASRALKSGQLRFLSLSIRSGKLFVQGCVPINTETLCIYDDVTACAIYSGPHCGNIARRSAKFALPGRNISHRLNNDVHVEKVWRMKGKKSLS</sequence>
<dbReference type="AlphaFoldDB" id="A0A6P3Y6G1"/>
<accession>A0A6P3Y6G1</accession>
<dbReference type="GeneID" id="106750555"/>